<dbReference type="GO" id="GO:0016020">
    <property type="term" value="C:membrane"/>
    <property type="evidence" value="ECO:0007669"/>
    <property type="project" value="UniProtKB-SubCell"/>
</dbReference>
<comment type="similarity">
    <text evidence="2">Belongs to the SecE/SEC61-gamma family.</text>
</comment>
<keyword evidence="4 10" id="KW-0812">Transmembrane</keyword>
<evidence type="ECO:0000256" key="10">
    <source>
        <dbReference type="SAM" id="Phobius"/>
    </source>
</evidence>
<keyword evidence="12" id="KW-1185">Reference proteome</keyword>
<evidence type="ECO:0000256" key="2">
    <source>
        <dbReference type="ARBA" id="ARBA00008274"/>
    </source>
</evidence>
<proteinExistence type="inferred from homology"/>
<evidence type="ECO:0000256" key="7">
    <source>
        <dbReference type="ARBA" id="ARBA00023010"/>
    </source>
</evidence>
<accession>A0A5J9TES2</accession>
<keyword evidence="5" id="KW-0653">Protein transport</keyword>
<gene>
    <name evidence="11" type="ORF">EJB05_43267</name>
</gene>
<evidence type="ECO:0000256" key="9">
    <source>
        <dbReference type="SAM" id="MobiDB-lite"/>
    </source>
</evidence>
<feature type="region of interest" description="Disordered" evidence="9">
    <location>
        <begin position="65"/>
        <end position="100"/>
    </location>
</feature>
<dbReference type="PANTHER" id="PTHR37247:SF1">
    <property type="entry name" value="TRANSMEMBRANE PROTEIN"/>
    <property type="match status" value="1"/>
</dbReference>
<feature type="transmembrane region" description="Helical" evidence="10">
    <location>
        <begin position="280"/>
        <end position="310"/>
    </location>
</feature>
<evidence type="ECO:0000313" key="12">
    <source>
        <dbReference type="Proteomes" id="UP000324897"/>
    </source>
</evidence>
<reference evidence="11 12" key="1">
    <citation type="journal article" date="2019" name="Sci. Rep.">
        <title>A high-quality genome of Eragrostis curvula grass provides insights into Poaceae evolution and supports new strategies to enhance forage quality.</title>
        <authorList>
            <person name="Carballo J."/>
            <person name="Santos B.A.C.M."/>
            <person name="Zappacosta D."/>
            <person name="Garbus I."/>
            <person name="Selva J.P."/>
            <person name="Gallo C.A."/>
            <person name="Diaz A."/>
            <person name="Albertini E."/>
            <person name="Caccamo M."/>
            <person name="Echenique V."/>
        </authorList>
    </citation>
    <scope>NUCLEOTIDE SEQUENCE [LARGE SCALE GENOMIC DNA]</scope>
    <source>
        <strain evidence="12">cv. Victoria</strain>
        <tissue evidence="11">Leaf</tissue>
    </source>
</reference>
<evidence type="ECO:0000256" key="8">
    <source>
        <dbReference type="ARBA" id="ARBA00023136"/>
    </source>
</evidence>
<dbReference type="InterPro" id="IPR001901">
    <property type="entry name" value="Translocase_SecE/Sec61-g"/>
</dbReference>
<protein>
    <submittedName>
        <fullName evidence="11">Uncharacterized protein</fullName>
    </submittedName>
</protein>
<keyword evidence="7" id="KW-0811">Translocation</keyword>
<keyword evidence="8 10" id="KW-0472">Membrane</keyword>
<dbReference type="EMBL" id="RWGY01000039">
    <property type="protein sequence ID" value="TVU09772.1"/>
    <property type="molecule type" value="Genomic_DNA"/>
</dbReference>
<evidence type="ECO:0000256" key="3">
    <source>
        <dbReference type="ARBA" id="ARBA00022448"/>
    </source>
</evidence>
<dbReference type="OrthoDB" id="1913236at2759"/>
<feature type="non-terminal residue" evidence="11">
    <location>
        <position position="1"/>
    </location>
</feature>
<comment type="subcellular location">
    <subcellularLocation>
        <location evidence="1">Membrane</location>
    </subcellularLocation>
</comment>
<name>A0A5J9TES2_9POAL</name>
<dbReference type="Proteomes" id="UP000324897">
    <property type="component" value="Chromosome 3"/>
</dbReference>
<dbReference type="Pfam" id="PF00584">
    <property type="entry name" value="SecE"/>
    <property type="match status" value="1"/>
</dbReference>
<evidence type="ECO:0000313" key="11">
    <source>
        <dbReference type="EMBL" id="TVU09772.1"/>
    </source>
</evidence>
<evidence type="ECO:0000256" key="5">
    <source>
        <dbReference type="ARBA" id="ARBA00022927"/>
    </source>
</evidence>
<keyword evidence="6 10" id="KW-1133">Transmembrane helix</keyword>
<organism evidence="11 12">
    <name type="scientific">Eragrostis curvula</name>
    <name type="common">weeping love grass</name>
    <dbReference type="NCBI Taxonomy" id="38414"/>
    <lineage>
        <taxon>Eukaryota</taxon>
        <taxon>Viridiplantae</taxon>
        <taxon>Streptophyta</taxon>
        <taxon>Embryophyta</taxon>
        <taxon>Tracheophyta</taxon>
        <taxon>Spermatophyta</taxon>
        <taxon>Magnoliopsida</taxon>
        <taxon>Liliopsida</taxon>
        <taxon>Poales</taxon>
        <taxon>Poaceae</taxon>
        <taxon>PACMAD clade</taxon>
        <taxon>Chloridoideae</taxon>
        <taxon>Eragrostideae</taxon>
        <taxon>Eragrostidinae</taxon>
        <taxon>Eragrostis</taxon>
    </lineage>
</organism>
<evidence type="ECO:0000256" key="6">
    <source>
        <dbReference type="ARBA" id="ARBA00022989"/>
    </source>
</evidence>
<dbReference type="AlphaFoldDB" id="A0A5J9TES2"/>
<keyword evidence="3" id="KW-0813">Transport</keyword>
<dbReference type="GO" id="GO:0006605">
    <property type="term" value="P:protein targeting"/>
    <property type="evidence" value="ECO:0007669"/>
    <property type="project" value="InterPro"/>
</dbReference>
<comment type="caution">
    <text evidence="11">The sequence shown here is derived from an EMBL/GenBank/DDBJ whole genome shotgun (WGS) entry which is preliminary data.</text>
</comment>
<dbReference type="HAMAP" id="MF_00422">
    <property type="entry name" value="SecE"/>
    <property type="match status" value="1"/>
</dbReference>
<evidence type="ECO:0000256" key="1">
    <source>
        <dbReference type="ARBA" id="ARBA00004370"/>
    </source>
</evidence>
<evidence type="ECO:0000256" key="4">
    <source>
        <dbReference type="ARBA" id="ARBA00022692"/>
    </source>
</evidence>
<dbReference type="Gramene" id="TVU09772">
    <property type="protein sequence ID" value="TVU09772"/>
    <property type="gene ID" value="EJB05_43267"/>
</dbReference>
<dbReference type="PANTHER" id="PTHR37247">
    <property type="entry name" value="TRANSMEMBRANE PROTEIN"/>
    <property type="match status" value="1"/>
</dbReference>
<dbReference type="GO" id="GO:0006886">
    <property type="term" value="P:intracellular protein transport"/>
    <property type="evidence" value="ECO:0007669"/>
    <property type="project" value="InterPro"/>
</dbReference>
<sequence>MIAHGLVLRALGPRCCDDGLGGVRRGEIQRRCCLLRRAKPECIVRTARPNPLLLWVRAGVQDGRREPPAALLPSPDKNDGDRPPDLPLPGSPRGAQRRKAAHRLALGAQPSRLRRSACTLAQPGIEVPGGHGCSGGKLPSAAFIRRSVSASKLQSAVCLRPKETSTSQGAVSRAMENWNFSLVKLFFVIFIGGLRLQVTKRQTGVRPYASVSVKKCAAASDHGRQEVRASEYQFDDDEPLWLAVVRDLAAGLRGLVAFLAEQPRQLKYLEWPGFQNTLKTATLTLILVAVFIVALSTVDAALCYMLAWLLRKSA</sequence>